<dbReference type="GeneTree" id="ENSGT01030000236779"/>
<reference evidence="1" key="1">
    <citation type="submission" date="2019-06" db="EMBL/GenBank/DDBJ databases">
        <authorList>
            <consortium name="Wellcome Sanger Institute Data Sharing"/>
        </authorList>
    </citation>
    <scope>NUCLEOTIDE SEQUENCE [LARGE SCALE GENOMIC DNA]</scope>
</reference>
<dbReference type="InParanoid" id="A0A667ZY68"/>
<reference evidence="1" key="3">
    <citation type="submission" date="2025-09" db="UniProtKB">
        <authorList>
            <consortium name="Ensembl"/>
        </authorList>
    </citation>
    <scope>IDENTIFICATION</scope>
</reference>
<proteinExistence type="predicted"/>
<keyword evidence="2" id="KW-1185">Reference proteome</keyword>
<organism evidence="1 2">
    <name type="scientific">Myripristis murdjan</name>
    <name type="common">pinecone soldierfish</name>
    <dbReference type="NCBI Taxonomy" id="586833"/>
    <lineage>
        <taxon>Eukaryota</taxon>
        <taxon>Metazoa</taxon>
        <taxon>Chordata</taxon>
        <taxon>Craniata</taxon>
        <taxon>Vertebrata</taxon>
        <taxon>Euteleostomi</taxon>
        <taxon>Actinopterygii</taxon>
        <taxon>Neopterygii</taxon>
        <taxon>Teleostei</taxon>
        <taxon>Neoteleostei</taxon>
        <taxon>Acanthomorphata</taxon>
        <taxon>Holocentriformes</taxon>
        <taxon>Holocentridae</taxon>
        <taxon>Myripristis</taxon>
    </lineage>
</organism>
<reference evidence="1" key="2">
    <citation type="submission" date="2025-08" db="UniProtKB">
        <authorList>
            <consortium name="Ensembl"/>
        </authorList>
    </citation>
    <scope>IDENTIFICATION</scope>
</reference>
<evidence type="ECO:0000313" key="2">
    <source>
        <dbReference type="Proteomes" id="UP000472263"/>
    </source>
</evidence>
<sequence>CITEKEKEMRVGLKEFQRQGGLGVAADRVVLRLVSFPVGIPEQSFLHTTQGATRKQHVCLYSLSQHCPVSIMNLNTHVHRDTHTNTDNKRKNVKSM</sequence>
<dbReference type="Proteomes" id="UP000472263">
    <property type="component" value="Chromosome 13"/>
</dbReference>
<evidence type="ECO:0000313" key="1">
    <source>
        <dbReference type="Ensembl" id="ENSMMDP00005047670.1"/>
    </source>
</evidence>
<dbReference type="Ensembl" id="ENSMMDT00005048615.1">
    <property type="protein sequence ID" value="ENSMMDP00005047670.1"/>
    <property type="gene ID" value="ENSMMDG00005021711.1"/>
</dbReference>
<dbReference type="AlphaFoldDB" id="A0A667ZY68"/>
<protein>
    <submittedName>
        <fullName evidence="1">Uncharacterized protein</fullName>
    </submittedName>
</protein>
<accession>A0A667ZY68</accession>
<name>A0A667ZY68_9TELE</name>